<sequence>MDPVEFDHAAQARLDPDNFADNNQVIPITIVFRVDPFVAFHCLPDDVDMETAMTFIGFGAKRFASQLGHPMADILSGLEGIDIKDRNHSIMGDLADKNRTALLHQVVPRGGSITAVIRPDFSAQSVANKLIEQQVGLLRTLLDDYPALRDKVDAQEAEMAEVRGENDELRLSVEALNINAAVNADAAAAAAASRDELRTNLDRVTGELEQVRTANEALVTKAANLTAQVDTLTAQVDTLTTEVNTLTAHAAEQDTNVANLTTRVDDLQLIIDFPLVREIQNVAEDCFYYNRRLPKPHVRKTIPNLEAIVAAIHPRFKEHITLAQLTAAIPLAVQPSDLRTLQNTAVHNRTYADLRDALDRGNYPEEYRERLETLLLFARLSMPAEWSAPAPVPT</sequence>
<reference evidence="1" key="1">
    <citation type="submission" date="2021-02" db="EMBL/GenBank/DDBJ databases">
        <authorList>
            <consortium name="DOE Joint Genome Institute"/>
            <person name="Ahrendt S."/>
            <person name="Looney B.P."/>
            <person name="Miyauchi S."/>
            <person name="Morin E."/>
            <person name="Drula E."/>
            <person name="Courty P.E."/>
            <person name="Chicoki N."/>
            <person name="Fauchery L."/>
            <person name="Kohler A."/>
            <person name="Kuo A."/>
            <person name="Labutti K."/>
            <person name="Pangilinan J."/>
            <person name="Lipzen A."/>
            <person name="Riley R."/>
            <person name="Andreopoulos W."/>
            <person name="He G."/>
            <person name="Johnson J."/>
            <person name="Barry K.W."/>
            <person name="Grigoriev I.V."/>
            <person name="Nagy L."/>
            <person name="Hibbett D."/>
            <person name="Henrissat B."/>
            <person name="Matheny P.B."/>
            <person name="Labbe J."/>
            <person name="Martin F."/>
        </authorList>
    </citation>
    <scope>NUCLEOTIDE SEQUENCE</scope>
    <source>
        <strain evidence="1">FP105234-sp</strain>
    </source>
</reference>
<comment type="caution">
    <text evidence="1">The sequence shown here is derived from an EMBL/GenBank/DDBJ whole genome shotgun (WGS) entry which is preliminary data.</text>
</comment>
<gene>
    <name evidence="1" type="ORF">FA95DRAFT_1610216</name>
</gene>
<evidence type="ECO:0000313" key="2">
    <source>
        <dbReference type="Proteomes" id="UP000814033"/>
    </source>
</evidence>
<accession>A0ACB8RDZ1</accession>
<protein>
    <submittedName>
        <fullName evidence="1">Uncharacterized protein</fullName>
    </submittedName>
</protein>
<dbReference type="EMBL" id="MU276067">
    <property type="protein sequence ID" value="KAI0042414.1"/>
    <property type="molecule type" value="Genomic_DNA"/>
</dbReference>
<evidence type="ECO:0000313" key="1">
    <source>
        <dbReference type="EMBL" id="KAI0042414.1"/>
    </source>
</evidence>
<name>A0ACB8RDZ1_9AGAM</name>
<proteinExistence type="predicted"/>
<reference evidence="1" key="2">
    <citation type="journal article" date="2022" name="New Phytol.">
        <title>Evolutionary transition to the ectomycorrhizal habit in the genomes of a hyperdiverse lineage of mushroom-forming fungi.</title>
        <authorList>
            <person name="Looney B."/>
            <person name="Miyauchi S."/>
            <person name="Morin E."/>
            <person name="Drula E."/>
            <person name="Courty P.E."/>
            <person name="Kohler A."/>
            <person name="Kuo A."/>
            <person name="LaButti K."/>
            <person name="Pangilinan J."/>
            <person name="Lipzen A."/>
            <person name="Riley R."/>
            <person name="Andreopoulos W."/>
            <person name="He G."/>
            <person name="Johnson J."/>
            <person name="Nolan M."/>
            <person name="Tritt A."/>
            <person name="Barry K.W."/>
            <person name="Grigoriev I.V."/>
            <person name="Nagy L.G."/>
            <person name="Hibbett D."/>
            <person name="Henrissat B."/>
            <person name="Matheny P.B."/>
            <person name="Labbe J."/>
            <person name="Martin F.M."/>
        </authorList>
    </citation>
    <scope>NUCLEOTIDE SEQUENCE</scope>
    <source>
        <strain evidence="1">FP105234-sp</strain>
    </source>
</reference>
<keyword evidence="2" id="KW-1185">Reference proteome</keyword>
<organism evidence="1 2">
    <name type="scientific">Auriscalpium vulgare</name>
    <dbReference type="NCBI Taxonomy" id="40419"/>
    <lineage>
        <taxon>Eukaryota</taxon>
        <taxon>Fungi</taxon>
        <taxon>Dikarya</taxon>
        <taxon>Basidiomycota</taxon>
        <taxon>Agaricomycotina</taxon>
        <taxon>Agaricomycetes</taxon>
        <taxon>Russulales</taxon>
        <taxon>Auriscalpiaceae</taxon>
        <taxon>Auriscalpium</taxon>
    </lineage>
</organism>
<dbReference type="Proteomes" id="UP000814033">
    <property type="component" value="Unassembled WGS sequence"/>
</dbReference>